<comment type="caution">
    <text evidence="2">The sequence shown here is derived from an EMBL/GenBank/DDBJ whole genome shotgun (WGS) entry which is preliminary data.</text>
</comment>
<evidence type="ECO:0000313" key="2">
    <source>
        <dbReference type="EMBL" id="KAH9423025.1"/>
    </source>
</evidence>
<keyword evidence="1" id="KW-0472">Membrane</keyword>
<dbReference type="EMBL" id="NJHN03000034">
    <property type="protein sequence ID" value="KAH9423025.1"/>
    <property type="molecule type" value="Genomic_DNA"/>
</dbReference>
<protein>
    <submittedName>
        <fullName evidence="2">Uncharacterized protein</fullName>
    </submittedName>
</protein>
<evidence type="ECO:0000313" key="3">
    <source>
        <dbReference type="Proteomes" id="UP000887458"/>
    </source>
</evidence>
<organism evidence="2 3">
    <name type="scientific">Dermatophagoides pteronyssinus</name>
    <name type="common">European house dust mite</name>
    <dbReference type="NCBI Taxonomy" id="6956"/>
    <lineage>
        <taxon>Eukaryota</taxon>
        <taxon>Metazoa</taxon>
        <taxon>Ecdysozoa</taxon>
        <taxon>Arthropoda</taxon>
        <taxon>Chelicerata</taxon>
        <taxon>Arachnida</taxon>
        <taxon>Acari</taxon>
        <taxon>Acariformes</taxon>
        <taxon>Sarcoptiformes</taxon>
        <taxon>Astigmata</taxon>
        <taxon>Psoroptidia</taxon>
        <taxon>Analgoidea</taxon>
        <taxon>Pyroglyphidae</taxon>
        <taxon>Dermatophagoidinae</taxon>
        <taxon>Dermatophagoides</taxon>
    </lineage>
</organism>
<accession>A0ABQ8JKV2</accession>
<dbReference type="Proteomes" id="UP000887458">
    <property type="component" value="Unassembled WGS sequence"/>
</dbReference>
<keyword evidence="1" id="KW-0812">Transmembrane</keyword>
<sequence>MNRVIMLKYQRLKYFIVSQIMARITIIIIIILPLIITSDHLIINCQRSIRMEGDECKNNEDMECLDRHVNELFVNINRFYSPNTGYIDISYLNHPWYNSTIKFDLATAFKCIDNISPLDNYEDEEKTIIPNSHSPVKLKGPSIREPRSAVTIAN</sequence>
<reference evidence="2 3" key="1">
    <citation type="journal article" date="2018" name="J. Allergy Clin. Immunol.">
        <title>High-quality assembly of Dermatophagoides pteronyssinus genome and transcriptome reveals a wide range of novel allergens.</title>
        <authorList>
            <person name="Liu X.Y."/>
            <person name="Yang K.Y."/>
            <person name="Wang M.Q."/>
            <person name="Kwok J.S."/>
            <person name="Zeng X."/>
            <person name="Yang Z."/>
            <person name="Xiao X.J."/>
            <person name="Lau C.P."/>
            <person name="Li Y."/>
            <person name="Huang Z.M."/>
            <person name="Ba J.G."/>
            <person name="Yim A.K."/>
            <person name="Ouyang C.Y."/>
            <person name="Ngai S.M."/>
            <person name="Chan T.F."/>
            <person name="Leung E.L."/>
            <person name="Liu L."/>
            <person name="Liu Z.G."/>
            <person name="Tsui S.K."/>
        </authorList>
    </citation>
    <scope>NUCLEOTIDE SEQUENCE [LARGE SCALE GENOMIC DNA]</scope>
    <source>
        <strain evidence="2">Derp</strain>
    </source>
</reference>
<keyword evidence="3" id="KW-1185">Reference proteome</keyword>
<reference evidence="2 3" key="2">
    <citation type="journal article" date="2022" name="Mol. Biol. Evol.">
        <title>Comparative Genomics Reveals Insights into the Divergent Evolution of Astigmatic Mites and Household Pest Adaptations.</title>
        <authorList>
            <person name="Xiong Q."/>
            <person name="Wan A.T."/>
            <person name="Liu X."/>
            <person name="Fung C.S."/>
            <person name="Xiao X."/>
            <person name="Malainual N."/>
            <person name="Hou J."/>
            <person name="Wang L."/>
            <person name="Wang M."/>
            <person name="Yang K.Y."/>
            <person name="Cui Y."/>
            <person name="Leung E.L."/>
            <person name="Nong W."/>
            <person name="Shin S.K."/>
            <person name="Au S.W."/>
            <person name="Jeong K.Y."/>
            <person name="Chew F.T."/>
            <person name="Hui J.H."/>
            <person name="Leung T.F."/>
            <person name="Tungtrongchitr A."/>
            <person name="Zhong N."/>
            <person name="Liu Z."/>
            <person name="Tsui S.K."/>
        </authorList>
    </citation>
    <scope>NUCLEOTIDE SEQUENCE [LARGE SCALE GENOMIC DNA]</scope>
    <source>
        <strain evidence="2">Derp</strain>
    </source>
</reference>
<feature type="transmembrane region" description="Helical" evidence="1">
    <location>
        <begin position="12"/>
        <end position="36"/>
    </location>
</feature>
<proteinExistence type="predicted"/>
<name>A0ABQ8JKV2_DERPT</name>
<evidence type="ECO:0000256" key="1">
    <source>
        <dbReference type="SAM" id="Phobius"/>
    </source>
</evidence>
<keyword evidence="1" id="KW-1133">Transmembrane helix</keyword>
<gene>
    <name evidence="2" type="ORF">DERP_007617</name>
</gene>